<keyword evidence="1" id="KW-0812">Transmembrane</keyword>
<comment type="caution">
    <text evidence="3">The sequence shown here is derived from an EMBL/GenBank/DDBJ whole genome shotgun (WGS) entry which is preliminary data.</text>
</comment>
<feature type="transmembrane region" description="Helical" evidence="1">
    <location>
        <begin position="48"/>
        <end position="70"/>
    </location>
</feature>
<keyword evidence="1" id="KW-0472">Membrane</keyword>
<keyword evidence="1" id="KW-1133">Transmembrane helix</keyword>
<gene>
    <name evidence="3" type="ORF">GCM10009854_11120</name>
</gene>
<reference evidence="3 4" key="1">
    <citation type="journal article" date="2019" name="Int. J. Syst. Evol. Microbiol.">
        <title>The Global Catalogue of Microorganisms (GCM) 10K type strain sequencing project: providing services to taxonomists for standard genome sequencing and annotation.</title>
        <authorList>
            <consortium name="The Broad Institute Genomics Platform"/>
            <consortium name="The Broad Institute Genome Sequencing Center for Infectious Disease"/>
            <person name="Wu L."/>
            <person name="Ma J."/>
        </authorList>
    </citation>
    <scope>NUCLEOTIDE SEQUENCE [LARGE SCALE GENOMIC DNA]</scope>
    <source>
        <strain evidence="3 4">JCM 16221</strain>
    </source>
</reference>
<feature type="transmembrane region" description="Helical" evidence="1">
    <location>
        <begin position="20"/>
        <end position="41"/>
    </location>
</feature>
<keyword evidence="4" id="KW-1185">Reference proteome</keyword>
<dbReference type="Gene3D" id="3.60.10.10">
    <property type="entry name" value="Endonuclease/exonuclease/phosphatase"/>
    <property type="match status" value="1"/>
</dbReference>
<keyword evidence="3" id="KW-0255">Endonuclease</keyword>
<proteinExistence type="predicted"/>
<dbReference type="Pfam" id="PF03372">
    <property type="entry name" value="Exo_endo_phos"/>
    <property type="match status" value="1"/>
</dbReference>
<accession>A0ABN3FT23</accession>
<dbReference type="GO" id="GO:0004519">
    <property type="term" value="F:endonuclease activity"/>
    <property type="evidence" value="ECO:0007669"/>
    <property type="project" value="UniProtKB-KW"/>
</dbReference>
<name>A0ABN3FT23_9PSEU</name>
<sequence length="328" mass="35446">MVRVVDAEDVELPRKPGGGWTTALLTLVSLGFCGWAALSLAALDGNRYAVALTALTQYAVPAGAVLVLIGLFLRRWLNVLIVVLVTLALSYYVVPRALPDEMPPAAGEPMKVLSFNAYLGEADAERIVAAVRRNRVDVLSIQELTPDLVARLDAAGLFAELPHRMLRPGPRGEGTGIASRHPLRELNAVSETVLAQPSALVDLPGRDVELVAVHAFWPMGENTVPTWERDLRALPGPSHDDRARVLAGDFNATLDLTRMQEFLGRGYTDAAAATGQGLLPTWPSGWFPPPVTIDHVLTSGNVRPEDYRVLDIPGSDHRAVLATLRVMP</sequence>
<organism evidence="3 4">
    <name type="scientific">Saccharopolyspora halophila</name>
    <dbReference type="NCBI Taxonomy" id="405551"/>
    <lineage>
        <taxon>Bacteria</taxon>
        <taxon>Bacillati</taxon>
        <taxon>Actinomycetota</taxon>
        <taxon>Actinomycetes</taxon>
        <taxon>Pseudonocardiales</taxon>
        <taxon>Pseudonocardiaceae</taxon>
        <taxon>Saccharopolyspora</taxon>
    </lineage>
</organism>
<dbReference type="RefSeq" id="WP_344127294.1">
    <property type="nucleotide sequence ID" value="NZ_BAAARA010000003.1"/>
</dbReference>
<dbReference type="SUPFAM" id="SSF56219">
    <property type="entry name" value="DNase I-like"/>
    <property type="match status" value="1"/>
</dbReference>
<evidence type="ECO:0000256" key="1">
    <source>
        <dbReference type="SAM" id="Phobius"/>
    </source>
</evidence>
<dbReference type="Proteomes" id="UP001501218">
    <property type="component" value="Unassembled WGS sequence"/>
</dbReference>
<protein>
    <submittedName>
        <fullName evidence="3">Endonuclease/exonuclease/phosphatase family protein</fullName>
    </submittedName>
</protein>
<dbReference type="InterPro" id="IPR036691">
    <property type="entry name" value="Endo/exonu/phosph_ase_sf"/>
</dbReference>
<evidence type="ECO:0000259" key="2">
    <source>
        <dbReference type="Pfam" id="PF03372"/>
    </source>
</evidence>
<keyword evidence="3" id="KW-0540">Nuclease</keyword>
<keyword evidence="3" id="KW-0378">Hydrolase</keyword>
<feature type="transmembrane region" description="Helical" evidence="1">
    <location>
        <begin position="76"/>
        <end position="94"/>
    </location>
</feature>
<evidence type="ECO:0000313" key="3">
    <source>
        <dbReference type="EMBL" id="GAA2336839.1"/>
    </source>
</evidence>
<feature type="domain" description="Endonuclease/exonuclease/phosphatase" evidence="2">
    <location>
        <begin position="113"/>
        <end position="317"/>
    </location>
</feature>
<dbReference type="EMBL" id="BAAARA010000003">
    <property type="protein sequence ID" value="GAA2336839.1"/>
    <property type="molecule type" value="Genomic_DNA"/>
</dbReference>
<dbReference type="InterPro" id="IPR005135">
    <property type="entry name" value="Endo/exonuclease/phosphatase"/>
</dbReference>
<evidence type="ECO:0000313" key="4">
    <source>
        <dbReference type="Proteomes" id="UP001501218"/>
    </source>
</evidence>